<evidence type="ECO:0000313" key="2">
    <source>
        <dbReference type="Proteomes" id="UP000481852"/>
    </source>
</evidence>
<sequence length="143" mass="15842">MGEEQIIIKAGPVGIVLGSRSREDMEKLRFLVSLAGTYEYVQNGSLRLLCCDRRKDADDALADPKAKSSTELLGEFDGHYYLAADQAGALHLMKKHPGCFRVVDESELLKLLQKISSSQDAAAMRKYQKLQKHIDVGTEVKSS</sequence>
<reference evidence="1 2" key="1">
    <citation type="submission" date="2019-08" db="EMBL/GenBank/DDBJ databases">
        <title>In-depth cultivation of the pig gut microbiome towards novel bacterial diversity and tailored functional studies.</title>
        <authorList>
            <person name="Wylensek D."/>
            <person name="Hitch T.C.A."/>
            <person name="Clavel T."/>
        </authorList>
    </citation>
    <scope>NUCLEOTIDE SEQUENCE [LARGE SCALE GENOMIC DNA]</scope>
    <source>
        <strain evidence="1 2">Oil+RF-744-WCA-WT-11</strain>
    </source>
</reference>
<comment type="caution">
    <text evidence="1">The sequence shown here is derived from an EMBL/GenBank/DDBJ whole genome shotgun (WGS) entry which is preliminary data.</text>
</comment>
<protein>
    <submittedName>
        <fullName evidence="1">Uncharacterized protein</fullName>
    </submittedName>
</protein>
<proteinExistence type="predicted"/>
<name>A0A6L5X100_9FIRM</name>
<organism evidence="1 2">
    <name type="scientific">Porcincola intestinalis</name>
    <dbReference type="NCBI Taxonomy" id="2606632"/>
    <lineage>
        <taxon>Bacteria</taxon>
        <taxon>Bacillati</taxon>
        <taxon>Bacillota</taxon>
        <taxon>Clostridia</taxon>
        <taxon>Lachnospirales</taxon>
        <taxon>Lachnospiraceae</taxon>
        <taxon>Porcincola</taxon>
    </lineage>
</organism>
<dbReference type="Proteomes" id="UP000481852">
    <property type="component" value="Unassembled WGS sequence"/>
</dbReference>
<keyword evidence="2" id="KW-1185">Reference proteome</keyword>
<evidence type="ECO:0000313" key="1">
    <source>
        <dbReference type="EMBL" id="MSS14011.1"/>
    </source>
</evidence>
<accession>A0A6L5X100</accession>
<dbReference type="AlphaFoldDB" id="A0A6L5X100"/>
<dbReference type="RefSeq" id="WP_154522924.1">
    <property type="nucleotide sequence ID" value="NZ_VULZ01000002.1"/>
</dbReference>
<dbReference type="EMBL" id="VULZ01000002">
    <property type="protein sequence ID" value="MSS14011.1"/>
    <property type="molecule type" value="Genomic_DNA"/>
</dbReference>
<gene>
    <name evidence="1" type="ORF">FYJ35_02965</name>
</gene>